<evidence type="ECO:0000313" key="2">
    <source>
        <dbReference type="EMBL" id="SCV67504.1"/>
    </source>
</evidence>
<accession>A0A238F6M2</accession>
<sequence>MANPQERSCKSSDSDSATTAPLPYRPPASHTLPVLQSLIRGTSFLICPPYPYTEEQATEWIEMNTKNYERIVGRWIEKGVIERDEEGCPVGNGRLGEGAGGPWVGDLGIVRKGVIGKEGGSGENEEGDEEEDEEEDTVWSYGFFLDPQYHRQGIMGATLKCVIQCYLLPILKAKHIRSCAFEDNWGHARRKRSAG</sequence>
<dbReference type="EMBL" id="FMSP01000002">
    <property type="protein sequence ID" value="SCV67504.1"/>
    <property type="molecule type" value="Genomic_DNA"/>
</dbReference>
<dbReference type="Proteomes" id="UP000198372">
    <property type="component" value="Unassembled WGS sequence"/>
</dbReference>
<evidence type="ECO:0000256" key="1">
    <source>
        <dbReference type="SAM" id="MobiDB-lite"/>
    </source>
</evidence>
<name>A0A238F6M2_9BASI</name>
<dbReference type="STRING" id="269621.A0A238F6M2"/>
<protein>
    <submittedName>
        <fullName evidence="2">BQ2448_5115 protein</fullName>
    </submittedName>
</protein>
<proteinExistence type="predicted"/>
<dbReference type="Gene3D" id="3.40.630.30">
    <property type="match status" value="1"/>
</dbReference>
<dbReference type="AlphaFoldDB" id="A0A238F6M2"/>
<dbReference type="InterPro" id="IPR016181">
    <property type="entry name" value="Acyl_CoA_acyltransferase"/>
</dbReference>
<feature type="region of interest" description="Disordered" evidence="1">
    <location>
        <begin position="1"/>
        <end position="28"/>
    </location>
</feature>
<dbReference type="SUPFAM" id="SSF55729">
    <property type="entry name" value="Acyl-CoA N-acyltransferases (Nat)"/>
    <property type="match status" value="1"/>
</dbReference>
<reference evidence="3" key="1">
    <citation type="submission" date="2016-09" db="EMBL/GenBank/DDBJ databases">
        <authorList>
            <person name="Jeantristanb JTB J.-T."/>
            <person name="Ricardo R."/>
        </authorList>
    </citation>
    <scope>NUCLEOTIDE SEQUENCE [LARGE SCALE GENOMIC DNA]</scope>
</reference>
<organism evidence="2 3">
    <name type="scientific">Microbotryum intermedium</name>
    <dbReference type="NCBI Taxonomy" id="269621"/>
    <lineage>
        <taxon>Eukaryota</taxon>
        <taxon>Fungi</taxon>
        <taxon>Dikarya</taxon>
        <taxon>Basidiomycota</taxon>
        <taxon>Pucciniomycotina</taxon>
        <taxon>Microbotryomycetes</taxon>
        <taxon>Microbotryales</taxon>
        <taxon>Microbotryaceae</taxon>
        <taxon>Microbotryum</taxon>
    </lineage>
</organism>
<evidence type="ECO:0000313" key="3">
    <source>
        <dbReference type="Proteomes" id="UP000198372"/>
    </source>
</evidence>
<dbReference type="OrthoDB" id="630895at2759"/>
<keyword evidence="3" id="KW-1185">Reference proteome</keyword>
<gene>
    <name evidence="2" type="ORF">BQ2448_5115</name>
</gene>